<evidence type="ECO:0000313" key="2">
    <source>
        <dbReference type="EMBL" id="KAJ8346564.1"/>
    </source>
</evidence>
<evidence type="ECO:0000256" key="1">
    <source>
        <dbReference type="SAM" id="MobiDB-lite"/>
    </source>
</evidence>
<dbReference type="EMBL" id="JAINUF010000011">
    <property type="protein sequence ID" value="KAJ8346564.1"/>
    <property type="molecule type" value="Genomic_DNA"/>
</dbReference>
<feature type="region of interest" description="Disordered" evidence="1">
    <location>
        <begin position="126"/>
        <end position="147"/>
    </location>
</feature>
<comment type="caution">
    <text evidence="2">The sequence shown here is derived from an EMBL/GenBank/DDBJ whole genome shotgun (WGS) entry which is preliminary data.</text>
</comment>
<name>A0A9Q1EWT0_SYNKA</name>
<organism evidence="2 3">
    <name type="scientific">Synaphobranchus kaupii</name>
    <name type="common">Kaup's arrowtooth eel</name>
    <dbReference type="NCBI Taxonomy" id="118154"/>
    <lineage>
        <taxon>Eukaryota</taxon>
        <taxon>Metazoa</taxon>
        <taxon>Chordata</taxon>
        <taxon>Craniata</taxon>
        <taxon>Vertebrata</taxon>
        <taxon>Euteleostomi</taxon>
        <taxon>Actinopterygii</taxon>
        <taxon>Neopterygii</taxon>
        <taxon>Teleostei</taxon>
        <taxon>Anguilliformes</taxon>
        <taxon>Synaphobranchidae</taxon>
        <taxon>Synaphobranchus</taxon>
    </lineage>
</organism>
<dbReference type="AlphaFoldDB" id="A0A9Q1EWT0"/>
<dbReference type="Proteomes" id="UP001152622">
    <property type="component" value="Chromosome 11"/>
</dbReference>
<sequence>MYAGPPHVGPGIEDPGVAGLRMYHLPLWERTTPDSFRIAWIVHMHMPGGKCRVQGCGRKGTMTSAPGGATSQPGSQFGSTPRHGRRAGGGPPPPELSDTTKLVRDILGADSPVLTGILCGLESEAEALPEKECDSWASPTVRLRQDR</sequence>
<proteinExistence type="predicted"/>
<gene>
    <name evidence="2" type="ORF">SKAU_G00279650</name>
</gene>
<feature type="region of interest" description="Disordered" evidence="1">
    <location>
        <begin position="55"/>
        <end position="99"/>
    </location>
</feature>
<evidence type="ECO:0000313" key="3">
    <source>
        <dbReference type="Proteomes" id="UP001152622"/>
    </source>
</evidence>
<reference evidence="2" key="1">
    <citation type="journal article" date="2023" name="Science">
        <title>Genome structures resolve the early diversification of teleost fishes.</title>
        <authorList>
            <person name="Parey E."/>
            <person name="Louis A."/>
            <person name="Montfort J."/>
            <person name="Bouchez O."/>
            <person name="Roques C."/>
            <person name="Iampietro C."/>
            <person name="Lluch J."/>
            <person name="Castinel A."/>
            <person name="Donnadieu C."/>
            <person name="Desvignes T."/>
            <person name="Floi Bucao C."/>
            <person name="Jouanno E."/>
            <person name="Wen M."/>
            <person name="Mejri S."/>
            <person name="Dirks R."/>
            <person name="Jansen H."/>
            <person name="Henkel C."/>
            <person name="Chen W.J."/>
            <person name="Zahm M."/>
            <person name="Cabau C."/>
            <person name="Klopp C."/>
            <person name="Thompson A.W."/>
            <person name="Robinson-Rechavi M."/>
            <person name="Braasch I."/>
            <person name="Lecointre G."/>
            <person name="Bobe J."/>
            <person name="Postlethwait J.H."/>
            <person name="Berthelot C."/>
            <person name="Roest Crollius H."/>
            <person name="Guiguen Y."/>
        </authorList>
    </citation>
    <scope>NUCLEOTIDE SEQUENCE</scope>
    <source>
        <strain evidence="2">WJC10195</strain>
    </source>
</reference>
<accession>A0A9Q1EWT0</accession>
<keyword evidence="3" id="KW-1185">Reference proteome</keyword>
<protein>
    <submittedName>
        <fullName evidence="2">Uncharacterized protein</fullName>
    </submittedName>
</protein>
<feature type="compositionally biased region" description="Polar residues" evidence="1">
    <location>
        <begin position="61"/>
        <end position="79"/>
    </location>
</feature>